<dbReference type="InterPro" id="IPR009075">
    <property type="entry name" value="AcylCo_DH/oxidase_C"/>
</dbReference>
<dbReference type="PANTHER" id="PTHR43884:SF12">
    <property type="entry name" value="ISOVALERYL-COA DEHYDROGENASE, MITOCHONDRIAL-RELATED"/>
    <property type="match status" value="1"/>
</dbReference>
<keyword evidence="7" id="KW-1185">Reference proteome</keyword>
<evidence type="ECO:0000256" key="2">
    <source>
        <dbReference type="ARBA" id="ARBA00009347"/>
    </source>
</evidence>
<sequence length="570" mass="60972">MSTEPDVERRFGDPWDPANPLGHRAVLAADERSEMFADGERMLDDFGLNAEFVPVGLGGRMTGLDRLIQVMRSVFRHDPCLGLGYGASSFIASVNVWAGGDSAQQRRLSELLLAGQKVASVYHELAHGNDFARVDFRADPGRPDELLLTGRKEVVTNARRSSAMVIFSRTSDAPGGRSHTQLFVEKDALPPDALRYLPRFASSGMRGVQLGGIELDHCPVDAGVALGPPGSAMEVALRSFQLTRTGLPAMTLGVLDTGLRTVMRFGEDRMLRGRPVATMPVVRSVLAESFVDLLIADCLATTVARAVHLLPEDTNAYASAVKYVVSGRAIHAMARLGELLGAQSYLRAGEYGIFQKMQRDLAPAGFGHAARVACLATVLPQLPRLARRSWATGQAPPAGLHDPDEALPPLPFDRLRIASAADPLMSHLLAAAEALPPGAGSPVRELTRTFVAELARLRTAALALRPSDLAVGGDPAALDLAARYTTVLTASACLGRWLVEQRRRPGTFLADPAWVTGALLRLAGELDGVPRPLPMALAGPLYAELAGRYAGGRSFDLCNGPLPDSPRSRN</sequence>
<dbReference type="SUPFAM" id="SSF47203">
    <property type="entry name" value="Acyl-CoA dehydrogenase C-terminal domain-like"/>
    <property type="match status" value="1"/>
</dbReference>
<evidence type="ECO:0000256" key="3">
    <source>
        <dbReference type="ARBA" id="ARBA00022630"/>
    </source>
</evidence>
<keyword evidence="3" id="KW-0285">Flavoprotein</keyword>
<evidence type="ECO:0000313" key="7">
    <source>
        <dbReference type="Proteomes" id="UP001523216"/>
    </source>
</evidence>
<gene>
    <name evidence="6" type="ORF">LXN57_28050</name>
</gene>
<evidence type="ECO:0000259" key="5">
    <source>
        <dbReference type="Pfam" id="PF00441"/>
    </source>
</evidence>
<dbReference type="Gene3D" id="2.40.110.10">
    <property type="entry name" value="Butyryl-CoA Dehydrogenase, subunit A, domain 2"/>
    <property type="match status" value="1"/>
</dbReference>
<protein>
    <submittedName>
        <fullName evidence="6">Acyl-CoA/acyl-ACP dehydrogenase</fullName>
    </submittedName>
</protein>
<reference evidence="6 7" key="1">
    <citation type="submission" date="2022-06" db="EMBL/GenBank/DDBJ databases">
        <title>Actinoplanes abujensis sp. nov., isolated from Nigerian arid soil.</title>
        <authorList>
            <person name="Ding P."/>
        </authorList>
    </citation>
    <scope>NUCLEOTIDE SEQUENCE [LARGE SCALE GENOMIC DNA]</scope>
    <source>
        <strain evidence="7">TRM88002</strain>
    </source>
</reference>
<proteinExistence type="inferred from homology"/>
<evidence type="ECO:0000256" key="1">
    <source>
        <dbReference type="ARBA" id="ARBA00001974"/>
    </source>
</evidence>
<dbReference type="InterPro" id="IPR037069">
    <property type="entry name" value="AcylCoA_DH/ox_N_sf"/>
</dbReference>
<dbReference type="Pfam" id="PF00441">
    <property type="entry name" value="Acyl-CoA_dh_1"/>
    <property type="match status" value="1"/>
</dbReference>
<comment type="cofactor">
    <cofactor evidence="1">
        <name>FAD</name>
        <dbReference type="ChEBI" id="CHEBI:57692"/>
    </cofactor>
</comment>
<dbReference type="SUPFAM" id="SSF56645">
    <property type="entry name" value="Acyl-CoA dehydrogenase NM domain-like"/>
    <property type="match status" value="1"/>
</dbReference>
<name>A0ABT0Y5X1_9ACTN</name>
<keyword evidence="4" id="KW-0274">FAD</keyword>
<evidence type="ECO:0000256" key="4">
    <source>
        <dbReference type="ARBA" id="ARBA00022827"/>
    </source>
</evidence>
<dbReference type="InterPro" id="IPR009100">
    <property type="entry name" value="AcylCoA_DH/oxidase_NM_dom_sf"/>
</dbReference>
<dbReference type="Proteomes" id="UP001523216">
    <property type="component" value="Unassembled WGS sequence"/>
</dbReference>
<dbReference type="InterPro" id="IPR036250">
    <property type="entry name" value="AcylCo_DH-like_C"/>
</dbReference>
<organism evidence="6 7">
    <name type="scientific">Paractinoplanes hotanensis</name>
    <dbReference type="NCBI Taxonomy" id="2906497"/>
    <lineage>
        <taxon>Bacteria</taxon>
        <taxon>Bacillati</taxon>
        <taxon>Actinomycetota</taxon>
        <taxon>Actinomycetes</taxon>
        <taxon>Micromonosporales</taxon>
        <taxon>Micromonosporaceae</taxon>
        <taxon>Paractinoplanes</taxon>
    </lineage>
</organism>
<comment type="similarity">
    <text evidence="2">Belongs to the acyl-CoA dehydrogenase family.</text>
</comment>
<dbReference type="InterPro" id="IPR046373">
    <property type="entry name" value="Acyl-CoA_Oxase/DH_mid-dom_sf"/>
</dbReference>
<dbReference type="RefSeq" id="WP_251801217.1">
    <property type="nucleotide sequence ID" value="NZ_JAMQOL010000040.1"/>
</dbReference>
<feature type="domain" description="Acyl-CoA dehydrogenase/oxidase C-terminal" evidence="5">
    <location>
        <begin position="233"/>
        <end position="360"/>
    </location>
</feature>
<evidence type="ECO:0000313" key="6">
    <source>
        <dbReference type="EMBL" id="MCM4081433.1"/>
    </source>
</evidence>
<dbReference type="Gene3D" id="1.10.540.10">
    <property type="entry name" value="Acyl-CoA dehydrogenase/oxidase, N-terminal domain"/>
    <property type="match status" value="1"/>
</dbReference>
<comment type="caution">
    <text evidence="6">The sequence shown here is derived from an EMBL/GenBank/DDBJ whole genome shotgun (WGS) entry which is preliminary data.</text>
</comment>
<accession>A0ABT0Y5X1</accession>
<dbReference type="Gene3D" id="1.20.140.10">
    <property type="entry name" value="Butyryl-CoA Dehydrogenase, subunit A, domain 3"/>
    <property type="match status" value="1"/>
</dbReference>
<dbReference type="EMBL" id="JAMQOL010000040">
    <property type="protein sequence ID" value="MCM4081433.1"/>
    <property type="molecule type" value="Genomic_DNA"/>
</dbReference>
<dbReference type="PANTHER" id="PTHR43884">
    <property type="entry name" value="ACYL-COA DEHYDROGENASE"/>
    <property type="match status" value="1"/>
</dbReference>